<feature type="region of interest" description="Disordered" evidence="1">
    <location>
        <begin position="351"/>
        <end position="372"/>
    </location>
</feature>
<reference evidence="2 3" key="1">
    <citation type="submission" date="2019-02" db="EMBL/GenBank/DDBJ databases">
        <title>Genome sequencing of the rare red list fungi Antrodiella citrinella (Flaviporus citrinellus).</title>
        <authorList>
            <person name="Buettner E."/>
            <person name="Kellner H."/>
        </authorList>
    </citation>
    <scope>NUCLEOTIDE SEQUENCE [LARGE SCALE GENOMIC DNA]</scope>
    <source>
        <strain evidence="2 3">DSM 108506</strain>
    </source>
</reference>
<evidence type="ECO:0000256" key="1">
    <source>
        <dbReference type="SAM" id="MobiDB-lite"/>
    </source>
</evidence>
<accession>A0A4S4MNJ8</accession>
<evidence type="ECO:0000313" key="2">
    <source>
        <dbReference type="EMBL" id="THH26877.1"/>
    </source>
</evidence>
<gene>
    <name evidence="2" type="ORF">EUX98_g7311</name>
</gene>
<dbReference type="EMBL" id="SGPM01000301">
    <property type="protein sequence ID" value="THH26877.1"/>
    <property type="molecule type" value="Genomic_DNA"/>
</dbReference>
<evidence type="ECO:0000313" key="3">
    <source>
        <dbReference type="Proteomes" id="UP000308730"/>
    </source>
</evidence>
<feature type="compositionally biased region" description="Low complexity" evidence="1">
    <location>
        <begin position="293"/>
        <end position="302"/>
    </location>
</feature>
<dbReference type="OrthoDB" id="3141838at2759"/>
<protein>
    <submittedName>
        <fullName evidence="2">Uncharacterized protein</fullName>
    </submittedName>
</protein>
<dbReference type="AlphaFoldDB" id="A0A4S4MNJ8"/>
<comment type="caution">
    <text evidence="2">The sequence shown here is derived from an EMBL/GenBank/DDBJ whole genome shotgun (WGS) entry which is preliminary data.</text>
</comment>
<organism evidence="2 3">
    <name type="scientific">Antrodiella citrinella</name>
    <dbReference type="NCBI Taxonomy" id="2447956"/>
    <lineage>
        <taxon>Eukaryota</taxon>
        <taxon>Fungi</taxon>
        <taxon>Dikarya</taxon>
        <taxon>Basidiomycota</taxon>
        <taxon>Agaricomycotina</taxon>
        <taxon>Agaricomycetes</taxon>
        <taxon>Polyporales</taxon>
        <taxon>Steccherinaceae</taxon>
        <taxon>Antrodiella</taxon>
    </lineage>
</organism>
<sequence>MPSPTPPLSITWSQPKLPVTKPDPLKPLNDIALTPDFLPVVLSDLSLRIEKYFGNIGPVEIVIHGGAAMVLHKDITTRKQTFDVDYLHRAFEMHWKKHVGLCDAGARLRKCILETGDYFRLGRNWMNSVGDKSIAHAFDPTTGDTYDCMWDAAMSPENRKENTVYSSRRLTLIAVPWYWAAANKLDRFLPKDATDVADILELLMWQRRSKWTPLAIEKWLKENCLEMYYDRYPPERLQKLRSKITETMVVWEQLMHDRRKEAALQAQRRAYEETHPLGPPLGDPHPQAHPEAHPQSQPQAQPRARDLRDFPRAPQAYINGPQPFMPVYPQPYMQGHPQAYMQAFPQAYPRGYPMPPAQNAPQHMRVAPSRSK</sequence>
<proteinExistence type="predicted"/>
<feature type="region of interest" description="Disordered" evidence="1">
    <location>
        <begin position="274"/>
        <end position="305"/>
    </location>
</feature>
<dbReference type="Proteomes" id="UP000308730">
    <property type="component" value="Unassembled WGS sequence"/>
</dbReference>
<keyword evidence="3" id="KW-1185">Reference proteome</keyword>
<name>A0A4S4MNJ8_9APHY</name>